<keyword evidence="1" id="KW-0863">Zinc-finger</keyword>
<dbReference type="InterPro" id="IPR044046">
    <property type="entry name" value="E3_ligase_UBR-like_C"/>
</dbReference>
<dbReference type="EnsemblProtists" id="Phyra94428">
    <property type="protein sequence ID" value="Phyra94428"/>
    <property type="gene ID" value="Phyra94428"/>
</dbReference>
<dbReference type="VEuPathDB" id="FungiDB:KRP23_5809"/>
<evidence type="ECO:0000259" key="2">
    <source>
        <dbReference type="Pfam" id="PF18995"/>
    </source>
</evidence>
<dbReference type="PANTHER" id="PTHR21497:SF24">
    <property type="entry name" value="E3 UBIQUITIN-PROTEIN LIGASE UBR1"/>
    <property type="match status" value="1"/>
</dbReference>
<comment type="similarity">
    <text evidence="1">Belongs to the E3 ubiquitin-protein ligase UBR1-like family.</text>
</comment>
<sequence length="369" mass="42263">MPGWYRSVLGRDGGFEDDENDTEHDLWRDYFEETLWEPHGSLEKGAPFLWSSCAFTLASFLTVAEDEYRNISGSNVPFDPLTDHCPPSLEKEMESLTAVTKFCRWTFSLLEHSADAKVIWETAKRCCPINNETKREYRKFTKQLMQAMEASGEEGSDEYAVLQLLQRMAKTCSSEKLKPLTSVSDVRSRLKRILPANAAFVRRMKLFWRCLTDENADASANSRSMQIPTLGDIAHSNDPTFDRIWQWCMDRMLSKTHLGSSKVGDKCEHTEGCSEAEMADRKCGVGIVLLLEQCRIAVVGGSMAAYFPCPYVDAHGEEDVGLQRGRPLRLDMARYKYLESLWLSHRIFTEVSRQRNQRDPQYTINLSYL</sequence>
<dbReference type="HOGENOM" id="CLU_751174_0_0_1"/>
<dbReference type="GO" id="GO:0008270">
    <property type="term" value="F:zinc ion binding"/>
    <property type="evidence" value="ECO:0007669"/>
    <property type="project" value="UniProtKB-UniRule"/>
</dbReference>
<dbReference type="eggNOG" id="KOG1140">
    <property type="taxonomic scope" value="Eukaryota"/>
</dbReference>
<name>H3HBR4_PHYRM</name>
<dbReference type="PANTHER" id="PTHR21497">
    <property type="entry name" value="UBIQUITIN LIGASE E3 ALPHA-RELATED"/>
    <property type="match status" value="1"/>
</dbReference>
<dbReference type="InParanoid" id="H3HBR4"/>
<keyword evidence="4" id="KW-1185">Reference proteome</keyword>
<keyword evidence="1" id="KW-0808">Transferase</keyword>
<comment type="catalytic activity">
    <reaction evidence="1">
        <text>S-ubiquitinyl-[E2 ubiquitin-conjugating enzyme]-L-cysteine + [acceptor protein]-L-lysine = [E2 ubiquitin-conjugating enzyme]-L-cysteine + N(6)-ubiquitinyl-[acceptor protein]-L-lysine.</text>
        <dbReference type="EC" id="2.3.2.27"/>
    </reaction>
</comment>
<dbReference type="Proteomes" id="UP000005238">
    <property type="component" value="Unassembled WGS sequence"/>
</dbReference>
<dbReference type="AlphaFoldDB" id="H3HBR4"/>
<dbReference type="Pfam" id="PF18995">
    <property type="entry name" value="PRT6_C"/>
    <property type="match status" value="1"/>
</dbReference>
<dbReference type="UniPathway" id="UPA00143"/>
<dbReference type="VEuPathDB" id="FungiDB:KRP22_5189"/>
<reference evidence="4" key="1">
    <citation type="journal article" date="2006" name="Science">
        <title>Phytophthora genome sequences uncover evolutionary origins and mechanisms of pathogenesis.</title>
        <authorList>
            <person name="Tyler B.M."/>
            <person name="Tripathy S."/>
            <person name="Zhang X."/>
            <person name="Dehal P."/>
            <person name="Jiang R.H."/>
            <person name="Aerts A."/>
            <person name="Arredondo F.D."/>
            <person name="Baxter L."/>
            <person name="Bensasson D."/>
            <person name="Beynon J.L."/>
            <person name="Chapman J."/>
            <person name="Damasceno C.M."/>
            <person name="Dorrance A.E."/>
            <person name="Dou D."/>
            <person name="Dickerman A.W."/>
            <person name="Dubchak I.L."/>
            <person name="Garbelotto M."/>
            <person name="Gijzen M."/>
            <person name="Gordon S.G."/>
            <person name="Govers F."/>
            <person name="Grunwald N.J."/>
            <person name="Huang W."/>
            <person name="Ivors K.L."/>
            <person name="Jones R.W."/>
            <person name="Kamoun S."/>
            <person name="Krampis K."/>
            <person name="Lamour K.H."/>
            <person name="Lee M.K."/>
            <person name="McDonald W.H."/>
            <person name="Medina M."/>
            <person name="Meijer H.J."/>
            <person name="Nordberg E.K."/>
            <person name="Maclean D.J."/>
            <person name="Ospina-Giraldo M.D."/>
            <person name="Morris P.F."/>
            <person name="Phuntumart V."/>
            <person name="Putnam N.H."/>
            <person name="Rash S."/>
            <person name="Rose J.K."/>
            <person name="Sakihama Y."/>
            <person name="Salamov A.A."/>
            <person name="Savidor A."/>
            <person name="Scheuring C.F."/>
            <person name="Smith B.M."/>
            <person name="Sobral B.W."/>
            <person name="Terry A."/>
            <person name="Torto-Alalibo T.A."/>
            <person name="Win J."/>
            <person name="Xu Z."/>
            <person name="Zhang H."/>
            <person name="Grigoriev I.V."/>
            <person name="Rokhsar D.S."/>
            <person name="Boore J.L."/>
        </authorList>
    </citation>
    <scope>NUCLEOTIDE SEQUENCE [LARGE SCALE GENOMIC DNA]</scope>
    <source>
        <strain evidence="4">Pr102</strain>
    </source>
</reference>
<accession>H3HBR4</accession>
<keyword evidence="1" id="KW-0479">Metal-binding</keyword>
<evidence type="ECO:0000256" key="1">
    <source>
        <dbReference type="RuleBase" id="RU366018"/>
    </source>
</evidence>
<feature type="domain" description="E3 ubiquitin-protein ligase UBR-like C-terminal" evidence="2">
    <location>
        <begin position="281"/>
        <end position="344"/>
    </location>
</feature>
<dbReference type="EMBL" id="DS566013">
    <property type="status" value="NOT_ANNOTATED_CDS"/>
    <property type="molecule type" value="Genomic_DNA"/>
</dbReference>
<keyword evidence="1" id="KW-0862">Zinc</keyword>
<organism evidence="3 4">
    <name type="scientific">Phytophthora ramorum</name>
    <name type="common">Sudden oak death agent</name>
    <dbReference type="NCBI Taxonomy" id="164328"/>
    <lineage>
        <taxon>Eukaryota</taxon>
        <taxon>Sar</taxon>
        <taxon>Stramenopiles</taxon>
        <taxon>Oomycota</taxon>
        <taxon>Peronosporomycetes</taxon>
        <taxon>Peronosporales</taxon>
        <taxon>Peronosporaceae</taxon>
        <taxon>Phytophthora</taxon>
    </lineage>
</organism>
<dbReference type="GO" id="GO:0061630">
    <property type="term" value="F:ubiquitin protein ligase activity"/>
    <property type="evidence" value="ECO:0007669"/>
    <property type="project" value="UniProtKB-UniRule"/>
</dbReference>
<protein>
    <recommendedName>
        <fullName evidence="1">E3 ubiquitin-protein ligase</fullName>
        <ecNumber evidence="1">2.3.2.27</ecNumber>
    </recommendedName>
</protein>
<dbReference type="GO" id="GO:0016567">
    <property type="term" value="P:protein ubiquitination"/>
    <property type="evidence" value="ECO:0007669"/>
    <property type="project" value="UniProtKB-UniRule"/>
</dbReference>
<dbReference type="STRING" id="164328.H3HBR4"/>
<proteinExistence type="inferred from homology"/>
<comment type="function">
    <text evidence="1">Ubiquitin ligase protein which is a component of the N-end rule pathway. Recognizes and binds to proteins bearing specific N-terminal residues that are destabilizing according to the N-end rule, leading to their ubiquitination and subsequent degradation.</text>
</comment>
<dbReference type="EC" id="2.3.2.27" evidence="1"/>
<dbReference type="InterPro" id="IPR039164">
    <property type="entry name" value="UBR1-like"/>
</dbReference>
<dbReference type="GO" id="GO:0071596">
    <property type="term" value="P:ubiquitin-dependent protein catabolic process via the N-end rule pathway"/>
    <property type="evidence" value="ECO:0007669"/>
    <property type="project" value="UniProtKB-UniRule"/>
</dbReference>
<evidence type="ECO:0000313" key="4">
    <source>
        <dbReference type="Proteomes" id="UP000005238"/>
    </source>
</evidence>
<keyword evidence="1" id="KW-0833">Ubl conjugation pathway</keyword>
<comment type="pathway">
    <text evidence="1">Protein modification; protein ubiquitination.</text>
</comment>
<evidence type="ECO:0000313" key="3">
    <source>
        <dbReference type="EnsemblProtists" id="Phyra94428"/>
    </source>
</evidence>
<reference evidence="3" key="2">
    <citation type="submission" date="2015-06" db="UniProtKB">
        <authorList>
            <consortium name="EnsemblProtists"/>
        </authorList>
    </citation>
    <scope>IDENTIFICATION</scope>
    <source>
        <strain evidence="3">Pr102</strain>
    </source>
</reference>